<evidence type="ECO:0000313" key="2">
    <source>
        <dbReference type="EMBL" id="PKU44269.1"/>
    </source>
</evidence>
<sequence>MKSVAKPPPDSHVGISSFRSTSSNKPRRNLYPPQHSSLPDPQTLAKVQLIMWGFEAGIIELVDANTWNNFIYLVTREIASCEDILPTAERKGVVAASRKEESLKTVWSGSRALHDPFPA</sequence>
<name>A0A2I0UE17_LIMLA</name>
<evidence type="ECO:0000313" key="3">
    <source>
        <dbReference type="Proteomes" id="UP000233556"/>
    </source>
</evidence>
<organism evidence="2 3">
    <name type="scientific">Limosa lapponica baueri</name>
    <dbReference type="NCBI Taxonomy" id="1758121"/>
    <lineage>
        <taxon>Eukaryota</taxon>
        <taxon>Metazoa</taxon>
        <taxon>Chordata</taxon>
        <taxon>Craniata</taxon>
        <taxon>Vertebrata</taxon>
        <taxon>Euteleostomi</taxon>
        <taxon>Archelosauria</taxon>
        <taxon>Archosauria</taxon>
        <taxon>Dinosauria</taxon>
        <taxon>Saurischia</taxon>
        <taxon>Theropoda</taxon>
        <taxon>Coelurosauria</taxon>
        <taxon>Aves</taxon>
        <taxon>Neognathae</taxon>
        <taxon>Neoaves</taxon>
        <taxon>Charadriiformes</taxon>
        <taxon>Scolopacidae</taxon>
        <taxon>Limosa</taxon>
    </lineage>
</organism>
<dbReference type="EMBL" id="KZ505838">
    <property type="protein sequence ID" value="PKU44269.1"/>
    <property type="molecule type" value="Genomic_DNA"/>
</dbReference>
<evidence type="ECO:0000256" key="1">
    <source>
        <dbReference type="SAM" id="MobiDB-lite"/>
    </source>
</evidence>
<dbReference type="AlphaFoldDB" id="A0A2I0UE17"/>
<gene>
    <name evidence="2" type="ORF">llap_5429</name>
</gene>
<feature type="compositionally biased region" description="Pro residues" evidence="1">
    <location>
        <begin position="1"/>
        <end position="10"/>
    </location>
</feature>
<dbReference type="Proteomes" id="UP000233556">
    <property type="component" value="Unassembled WGS sequence"/>
</dbReference>
<reference evidence="3" key="2">
    <citation type="submission" date="2017-12" db="EMBL/GenBank/DDBJ databases">
        <title>Genome sequence of the Bar-tailed Godwit (Limosa lapponica baueri).</title>
        <authorList>
            <person name="Lima N.C.B."/>
            <person name="Parody-Merino A.M."/>
            <person name="Battley P.F."/>
            <person name="Fidler A.E."/>
            <person name="Prosdocimi F."/>
        </authorList>
    </citation>
    <scope>NUCLEOTIDE SEQUENCE [LARGE SCALE GENOMIC DNA]</scope>
</reference>
<keyword evidence="3" id="KW-1185">Reference proteome</keyword>
<accession>A0A2I0UE17</accession>
<feature type="region of interest" description="Disordered" evidence="1">
    <location>
        <begin position="1"/>
        <end position="39"/>
    </location>
</feature>
<reference evidence="3" key="1">
    <citation type="submission" date="2017-11" db="EMBL/GenBank/DDBJ databases">
        <authorList>
            <person name="Lima N.C."/>
            <person name="Parody-Merino A.M."/>
            <person name="Battley P.F."/>
            <person name="Fidler A.E."/>
            <person name="Prosdocimi F."/>
        </authorList>
    </citation>
    <scope>NUCLEOTIDE SEQUENCE [LARGE SCALE GENOMIC DNA]</scope>
</reference>
<protein>
    <submittedName>
        <fullName evidence="2">Uncharacterized protein</fullName>
    </submittedName>
</protein>
<proteinExistence type="predicted"/>